<evidence type="ECO:0000313" key="1">
    <source>
        <dbReference type="EMBL" id="CAL5229268.1"/>
    </source>
</evidence>
<gene>
    <name evidence="1" type="primary">g12559</name>
    <name evidence="1" type="ORF">VP750_LOCUS11174</name>
</gene>
<keyword evidence="2" id="KW-1185">Reference proteome</keyword>
<sequence length="107" mass="11556">MPLQPLEVNSLWTMEQQVYIGSSHCPIDGWYQACRVCNLWTAAELDVAGKVIPLCKGCQTKCHNACAKAGAAGGSTIAATSSALLALDQAWEDYLNKIRADNNMALR</sequence>
<proteinExistence type="predicted"/>
<organism evidence="1 2">
    <name type="scientific">Coccomyxa viridis</name>
    <dbReference type="NCBI Taxonomy" id="1274662"/>
    <lineage>
        <taxon>Eukaryota</taxon>
        <taxon>Viridiplantae</taxon>
        <taxon>Chlorophyta</taxon>
        <taxon>core chlorophytes</taxon>
        <taxon>Trebouxiophyceae</taxon>
        <taxon>Trebouxiophyceae incertae sedis</taxon>
        <taxon>Coccomyxaceae</taxon>
        <taxon>Coccomyxa</taxon>
    </lineage>
</organism>
<accession>A0ABP1GG55</accession>
<dbReference type="Proteomes" id="UP001497392">
    <property type="component" value="Unassembled WGS sequence"/>
</dbReference>
<evidence type="ECO:0000313" key="2">
    <source>
        <dbReference type="Proteomes" id="UP001497392"/>
    </source>
</evidence>
<dbReference type="EMBL" id="CAXHTA020000020">
    <property type="protein sequence ID" value="CAL5229268.1"/>
    <property type="molecule type" value="Genomic_DNA"/>
</dbReference>
<comment type="caution">
    <text evidence="1">The sequence shown here is derived from an EMBL/GenBank/DDBJ whole genome shotgun (WGS) entry which is preliminary data.</text>
</comment>
<name>A0ABP1GG55_9CHLO</name>
<reference evidence="1 2" key="1">
    <citation type="submission" date="2024-06" db="EMBL/GenBank/DDBJ databases">
        <authorList>
            <person name="Kraege A."/>
            <person name="Thomma B."/>
        </authorList>
    </citation>
    <scope>NUCLEOTIDE SEQUENCE [LARGE SCALE GENOMIC DNA]</scope>
</reference>
<protein>
    <submittedName>
        <fullName evidence="1">G12559 protein</fullName>
    </submittedName>
</protein>